<dbReference type="RefSeq" id="WP_394313687.1">
    <property type="nucleotide sequence ID" value="NZ_JBHGPK010000015.1"/>
</dbReference>
<reference evidence="1 2" key="1">
    <citation type="submission" date="2024-09" db="EMBL/GenBank/DDBJ databases">
        <title>Description of Labrys sedimenti sp. nov., isolated from a diclofenac-degrading enrichment culture, and genome-based reclassification of Labrys portucalensis as a later heterotypic synonym of Labrys neptuniae.</title>
        <authorList>
            <person name="Tancsics A."/>
            <person name="Csepanyi A."/>
        </authorList>
    </citation>
    <scope>NUCLEOTIDE SEQUENCE [LARGE SCALE GENOMIC DNA]</scope>
    <source>
        <strain evidence="1 2">LMG 23412</strain>
    </source>
</reference>
<dbReference type="Pfam" id="PF19799">
    <property type="entry name" value="DUF6282"/>
    <property type="match status" value="1"/>
</dbReference>
<dbReference type="Gene3D" id="3.20.20.140">
    <property type="entry name" value="Metal-dependent hydrolases"/>
    <property type="match status" value="1"/>
</dbReference>
<name>A0ABV6ZLG8_9HYPH</name>
<protein>
    <submittedName>
        <fullName evidence="1">DUF6282 family protein</fullName>
    </submittedName>
</protein>
<proteinExistence type="predicted"/>
<dbReference type="Proteomes" id="UP001595190">
    <property type="component" value="Unassembled WGS sequence"/>
</dbReference>
<comment type="caution">
    <text evidence="1">The sequence shown here is derived from an EMBL/GenBank/DDBJ whole genome shotgun (WGS) entry which is preliminary data.</text>
</comment>
<accession>A0ABV6ZLG8</accession>
<evidence type="ECO:0000313" key="1">
    <source>
        <dbReference type="EMBL" id="MFC2252964.1"/>
    </source>
</evidence>
<dbReference type="EMBL" id="JBHGPK010000015">
    <property type="protein sequence ID" value="MFC2252964.1"/>
    <property type="molecule type" value="Genomic_DNA"/>
</dbReference>
<dbReference type="InterPro" id="IPR032466">
    <property type="entry name" value="Metal_Hydrolase"/>
</dbReference>
<dbReference type="SUPFAM" id="SSF51556">
    <property type="entry name" value="Metallo-dependent hydrolases"/>
    <property type="match status" value="1"/>
</dbReference>
<dbReference type="InterPro" id="IPR046249">
    <property type="entry name" value="DUF6282"/>
</dbReference>
<sequence>MDALTIDTGSAGDTKRIDALLKGAIDPHVHSGPSIAPRGLDHLELARQMSEAGFAAVVTKDHDYAGVATAALISQHHPELTTKVFSGIVLNNVVGGINPYAVEHTAAMGGKIVWMPTLAAENHLEWEKTSSWSHPASTQKMRPARAVPVLDAGRQVLDDVKEVLDVIARSGMALASGHLHVSETWILFEEARRRGVERLIFTHPEDIVGASLDDVKEIAAMGAYVEHSLCMFLEGSKFKTRSAEDLRQQIEAAGVDRTILCSDLGQVGVFSPLEGFRRGVRLCLELGYSDEAIRRMVSTNTAHVLGLEELVSQAA</sequence>
<evidence type="ECO:0000313" key="2">
    <source>
        <dbReference type="Proteomes" id="UP001595190"/>
    </source>
</evidence>
<organism evidence="1 2">
    <name type="scientific">Labrys neptuniae</name>
    <dbReference type="NCBI Taxonomy" id="376174"/>
    <lineage>
        <taxon>Bacteria</taxon>
        <taxon>Pseudomonadati</taxon>
        <taxon>Pseudomonadota</taxon>
        <taxon>Alphaproteobacteria</taxon>
        <taxon>Hyphomicrobiales</taxon>
        <taxon>Xanthobacteraceae</taxon>
        <taxon>Labrys</taxon>
    </lineage>
</organism>
<gene>
    <name evidence="1" type="ORF">ACETRX_25225</name>
</gene>